<feature type="compositionally biased region" description="Basic and acidic residues" evidence="1">
    <location>
        <begin position="7"/>
        <end position="16"/>
    </location>
</feature>
<proteinExistence type="predicted"/>
<dbReference type="EMBL" id="KV017743">
    <property type="protein sequence ID" value="KZV17915.1"/>
    <property type="molecule type" value="Genomic_DNA"/>
</dbReference>
<feature type="region of interest" description="Disordered" evidence="1">
    <location>
        <begin position="1"/>
        <end position="21"/>
    </location>
</feature>
<evidence type="ECO:0000256" key="1">
    <source>
        <dbReference type="SAM" id="MobiDB-lite"/>
    </source>
</evidence>
<evidence type="ECO:0000313" key="2">
    <source>
        <dbReference type="EMBL" id="KZV17915.1"/>
    </source>
</evidence>
<organism evidence="2 3">
    <name type="scientific">Dorcoceras hygrometricum</name>
    <dbReference type="NCBI Taxonomy" id="472368"/>
    <lineage>
        <taxon>Eukaryota</taxon>
        <taxon>Viridiplantae</taxon>
        <taxon>Streptophyta</taxon>
        <taxon>Embryophyta</taxon>
        <taxon>Tracheophyta</taxon>
        <taxon>Spermatophyta</taxon>
        <taxon>Magnoliopsida</taxon>
        <taxon>eudicotyledons</taxon>
        <taxon>Gunneridae</taxon>
        <taxon>Pentapetalae</taxon>
        <taxon>asterids</taxon>
        <taxon>lamiids</taxon>
        <taxon>Lamiales</taxon>
        <taxon>Gesneriaceae</taxon>
        <taxon>Didymocarpoideae</taxon>
        <taxon>Trichosporeae</taxon>
        <taxon>Loxocarpinae</taxon>
        <taxon>Dorcoceras</taxon>
    </lineage>
</organism>
<gene>
    <name evidence="2" type="ORF">F511_13428</name>
</gene>
<protein>
    <submittedName>
        <fullName evidence="2">Uncharacterized protein</fullName>
    </submittedName>
</protein>
<sequence>MGNTDPQNKKSGKEYEANESAGNNRRASIACTANQSGKSSVRDIQVWPLKLTITARWYSDTTNQSVTIPMIALCLSGATPLPVGHNVALNRSNLNFYSLLPTVRAQIWFCLSTQALTTRTKLETANKSAGNNRRASIARTANQPGKSSVRDIQVLTLKLTITARWYSDTTNQSVTTPMIELCLSGATPLPADHNVALNRNGKKSLTQKLKRTEELSGQLRENLRTTQLLRDPPIRRATNPDWYQSKGLRKTISAPPIMLQTTAEIDGNLTEKDSNERSALIQKNSDANQLREQLKNRICSYIGSILKPSWLRTNQLGHLSGTCAWLQPVFQEPGASRLIAVDSSIRSTTRLEAPSSDCTRSPDEISTIGFSTSNWLERNSGDNRRRAAAAALGE</sequence>
<dbReference type="Proteomes" id="UP000250235">
    <property type="component" value="Unassembled WGS sequence"/>
</dbReference>
<name>A0A2Z7A933_9LAMI</name>
<accession>A0A2Z7A933</accession>
<evidence type="ECO:0000313" key="3">
    <source>
        <dbReference type="Proteomes" id="UP000250235"/>
    </source>
</evidence>
<keyword evidence="3" id="KW-1185">Reference proteome</keyword>
<reference evidence="2 3" key="1">
    <citation type="journal article" date="2015" name="Proc. Natl. Acad. Sci. U.S.A.">
        <title>The resurrection genome of Boea hygrometrica: A blueprint for survival of dehydration.</title>
        <authorList>
            <person name="Xiao L."/>
            <person name="Yang G."/>
            <person name="Zhang L."/>
            <person name="Yang X."/>
            <person name="Zhao S."/>
            <person name="Ji Z."/>
            <person name="Zhou Q."/>
            <person name="Hu M."/>
            <person name="Wang Y."/>
            <person name="Chen M."/>
            <person name="Xu Y."/>
            <person name="Jin H."/>
            <person name="Xiao X."/>
            <person name="Hu G."/>
            <person name="Bao F."/>
            <person name="Hu Y."/>
            <person name="Wan P."/>
            <person name="Li L."/>
            <person name="Deng X."/>
            <person name="Kuang T."/>
            <person name="Xiang C."/>
            <person name="Zhu J.K."/>
            <person name="Oliver M.J."/>
            <person name="He Y."/>
        </authorList>
    </citation>
    <scope>NUCLEOTIDE SEQUENCE [LARGE SCALE GENOMIC DNA]</scope>
    <source>
        <strain evidence="3">cv. XS01</strain>
    </source>
</reference>
<dbReference type="AlphaFoldDB" id="A0A2Z7A933"/>